<dbReference type="GO" id="GO:0003677">
    <property type="term" value="F:DNA binding"/>
    <property type="evidence" value="ECO:0007669"/>
    <property type="project" value="UniProtKB-KW"/>
</dbReference>
<proteinExistence type="predicted"/>
<organism evidence="1 2">
    <name type="scientific">Rhodococcus sovatensis</name>
    <dbReference type="NCBI Taxonomy" id="1805840"/>
    <lineage>
        <taxon>Bacteria</taxon>
        <taxon>Bacillati</taxon>
        <taxon>Actinomycetota</taxon>
        <taxon>Actinomycetes</taxon>
        <taxon>Mycobacteriales</taxon>
        <taxon>Nocardiaceae</taxon>
        <taxon>Rhodococcus</taxon>
    </lineage>
</organism>
<sequence>MNDYPDVPDEVLTVVSAVCTALPEVVEERAWTGIRWRIRSRTFAHVLVVEPGRPEAYAKAARLSAPATVLTFRSEAPELDVLLRSGPPFFRTPWGEDTVGMIVDEFDPDEVRELLTDSYCLLAPKKLAAVVDRPT</sequence>
<protein>
    <submittedName>
        <fullName evidence="1">MmcQ/YjbR family DNA-binding protein</fullName>
    </submittedName>
</protein>
<dbReference type="Proteomes" id="UP001432000">
    <property type="component" value="Chromosome"/>
</dbReference>
<keyword evidence="1" id="KW-0238">DNA-binding</keyword>
<dbReference type="InterPro" id="IPR038056">
    <property type="entry name" value="YjbR-like_sf"/>
</dbReference>
<dbReference type="InterPro" id="IPR058532">
    <property type="entry name" value="YjbR/MT2646/Rv2570-like"/>
</dbReference>
<keyword evidence="2" id="KW-1185">Reference proteome</keyword>
<evidence type="ECO:0000313" key="1">
    <source>
        <dbReference type="EMBL" id="WXG70632.1"/>
    </source>
</evidence>
<dbReference type="EMBL" id="CP147846">
    <property type="protein sequence ID" value="WXG70632.1"/>
    <property type="molecule type" value="Genomic_DNA"/>
</dbReference>
<dbReference type="SUPFAM" id="SSF142906">
    <property type="entry name" value="YjbR-like"/>
    <property type="match status" value="1"/>
</dbReference>
<dbReference type="RefSeq" id="WP_338892166.1">
    <property type="nucleotide sequence ID" value="NZ_CP147846.1"/>
</dbReference>
<dbReference type="Pfam" id="PF04237">
    <property type="entry name" value="YjbR"/>
    <property type="match status" value="1"/>
</dbReference>
<name>A0ABZ2PP27_9NOCA</name>
<accession>A0ABZ2PP27</accession>
<evidence type="ECO:0000313" key="2">
    <source>
        <dbReference type="Proteomes" id="UP001432000"/>
    </source>
</evidence>
<gene>
    <name evidence="1" type="ORF">WDS16_09125</name>
</gene>
<reference evidence="1 2" key="1">
    <citation type="submission" date="2024-03" db="EMBL/GenBank/DDBJ databases">
        <title>Natural products discovery in diverse microorganisms through a two-stage MS feature dereplication strategy.</title>
        <authorList>
            <person name="Zhang R."/>
        </authorList>
    </citation>
    <scope>NUCLEOTIDE SEQUENCE [LARGE SCALE GENOMIC DNA]</scope>
    <source>
        <strain evidence="1 2">18930</strain>
    </source>
</reference>